<reference evidence="1 2" key="1">
    <citation type="journal article" date="2022" name="bioRxiv">
        <title>The genome of the oomycete Peronosclerospora sorghi, a cosmopolitan pathogen of maize and sorghum, is inflated with dispersed pseudogenes.</title>
        <authorList>
            <person name="Fletcher K."/>
            <person name="Martin F."/>
            <person name="Isakeit T."/>
            <person name="Cavanaugh K."/>
            <person name="Magill C."/>
            <person name="Michelmore R."/>
        </authorList>
    </citation>
    <scope>NUCLEOTIDE SEQUENCE [LARGE SCALE GENOMIC DNA]</scope>
    <source>
        <strain evidence="1">P6</strain>
    </source>
</reference>
<organism evidence="1 2">
    <name type="scientific">Peronosclerospora sorghi</name>
    <dbReference type="NCBI Taxonomy" id="230839"/>
    <lineage>
        <taxon>Eukaryota</taxon>
        <taxon>Sar</taxon>
        <taxon>Stramenopiles</taxon>
        <taxon>Oomycota</taxon>
        <taxon>Peronosporomycetes</taxon>
        <taxon>Peronosporales</taxon>
        <taxon>Peronosporaceae</taxon>
        <taxon>Peronosclerospora</taxon>
    </lineage>
</organism>
<evidence type="ECO:0000313" key="2">
    <source>
        <dbReference type="Proteomes" id="UP001163321"/>
    </source>
</evidence>
<protein>
    <submittedName>
        <fullName evidence="1">Uncharacterized protein</fullName>
    </submittedName>
</protein>
<dbReference type="EMBL" id="CM047582">
    <property type="protein sequence ID" value="KAI9914303.1"/>
    <property type="molecule type" value="Genomic_DNA"/>
</dbReference>
<comment type="caution">
    <text evidence="1">The sequence shown here is derived from an EMBL/GenBank/DDBJ whole genome shotgun (WGS) entry which is preliminary data.</text>
</comment>
<dbReference type="Proteomes" id="UP001163321">
    <property type="component" value="Chromosome 3"/>
</dbReference>
<keyword evidence="2" id="KW-1185">Reference proteome</keyword>
<sequence length="159" mass="18110">MRTQNPFERSCRGRSGVPGPEEPPCSTPLIVHKPGVQRVPHDGRRPAVRQQNTTYRVAHAAPEYFQFLLATACQGYFSFLAEDGIYTPTSVLMGHRQRRVLPIECRSHVWGVATLRFAHMTLDDLLGYTETAEGLLVPLRGMFTVWRNKDLKLNPKKFF</sequence>
<name>A0ACC0W673_9STRA</name>
<evidence type="ECO:0000313" key="1">
    <source>
        <dbReference type="EMBL" id="KAI9914303.1"/>
    </source>
</evidence>
<proteinExistence type="predicted"/>
<accession>A0ACC0W673</accession>
<gene>
    <name evidence="1" type="ORF">PsorP6_007154</name>
</gene>